<sequence>MVHLIAPVEEPLDPIDALRRVAFLMERTRAGSYRVEAFRKAVKTLKALAPGELDRQVDAGTLQQIPGIGKSTAGVIEAAARGETAAYLSGLEEKSGGPLAEGGEELYAALQGDCHLHSDWSDGGSPIDEMVLTGLETGHSWMVLTDHSPQLRVANGLTAERLAQQIAIVEAIDRGVGEGFSFFKGIEVDILDDGSLDQSPEMLSRLDLVTASVHSKLRMNASPMTKRMVAAVRNPRVNVLGHCTGRLVEGSRGTRPQSDFDAKAVFEACAESDTAVEINSRPERCDPPDELIGLALDAGCLFAIDSDAHAPGQLDMKAYGAARATRLGVPPDRIITTWDADRLRAWARPA</sequence>
<organism evidence="2 3">
    <name type="scientific">Phycicoccus elongatus Lp2</name>
    <dbReference type="NCBI Taxonomy" id="1193181"/>
    <lineage>
        <taxon>Bacteria</taxon>
        <taxon>Bacillati</taxon>
        <taxon>Actinomycetota</taxon>
        <taxon>Actinomycetes</taxon>
        <taxon>Micrococcales</taxon>
        <taxon>Intrasporangiaceae</taxon>
        <taxon>Phycicoccus</taxon>
    </lineage>
</organism>
<dbReference type="NCBIfam" id="NF005928">
    <property type="entry name" value="PRK07945.1"/>
    <property type="match status" value="1"/>
</dbReference>
<dbReference type="CDD" id="cd07436">
    <property type="entry name" value="PHP_PolX"/>
    <property type="match status" value="1"/>
</dbReference>
<dbReference type="PANTHER" id="PTHR36928">
    <property type="entry name" value="PHOSPHATASE YCDX-RELATED"/>
    <property type="match status" value="1"/>
</dbReference>
<comment type="caution">
    <text evidence="2">The sequence shown here is derived from an EMBL/GenBank/DDBJ whole genome shotgun (WGS) entry which is preliminary data.</text>
</comment>
<dbReference type="STRING" id="1193181.BN10_1690002"/>
<proteinExistence type="predicted"/>
<dbReference type="FunFam" id="3.20.20.140:FF:000047">
    <property type="entry name" value="PHP domain-containing protein"/>
    <property type="match status" value="1"/>
</dbReference>
<reference evidence="2 3" key="1">
    <citation type="journal article" date="2013" name="ISME J.">
        <title>A metabolic model for members of the genus Tetrasphaera involved in enhanced biological phosphorus removal.</title>
        <authorList>
            <person name="Kristiansen R."/>
            <person name="Nguyen H.T.T."/>
            <person name="Saunders A.M."/>
            <person name="Nielsen J.L."/>
            <person name="Wimmer R."/>
            <person name="Le V.Q."/>
            <person name="McIlroy S.J."/>
            <person name="Petrovski S."/>
            <person name="Seviour R.J."/>
            <person name="Calteau A."/>
            <person name="Nielsen K.L."/>
            <person name="Nielsen P.H."/>
        </authorList>
    </citation>
    <scope>NUCLEOTIDE SEQUENCE [LARGE SCALE GENOMIC DNA]</scope>
    <source>
        <strain evidence="2 3">Lp2</strain>
    </source>
</reference>
<dbReference type="InterPro" id="IPR050243">
    <property type="entry name" value="PHP_phosphatase"/>
</dbReference>
<evidence type="ECO:0000259" key="1">
    <source>
        <dbReference type="SMART" id="SM00481"/>
    </source>
</evidence>
<dbReference type="GO" id="GO:0005829">
    <property type="term" value="C:cytosol"/>
    <property type="evidence" value="ECO:0007669"/>
    <property type="project" value="TreeGrafter"/>
</dbReference>
<dbReference type="SUPFAM" id="SSF47802">
    <property type="entry name" value="DNA polymerase beta, N-terminal domain-like"/>
    <property type="match status" value="1"/>
</dbReference>
<feature type="domain" description="Polymerase/histidinol phosphatase N-terminal" evidence="1">
    <location>
        <begin position="112"/>
        <end position="192"/>
    </location>
</feature>
<dbReference type="eggNOG" id="COG1387">
    <property type="taxonomic scope" value="Bacteria"/>
</dbReference>
<dbReference type="Gene3D" id="1.10.150.110">
    <property type="entry name" value="DNA polymerase beta, N-terminal domain-like"/>
    <property type="match status" value="1"/>
</dbReference>
<dbReference type="InterPro" id="IPR010996">
    <property type="entry name" value="HHH_MUS81"/>
</dbReference>
<dbReference type="InterPro" id="IPR047967">
    <property type="entry name" value="PolX_PHP"/>
</dbReference>
<dbReference type="Proteomes" id="UP000013167">
    <property type="component" value="Unassembled WGS sequence"/>
</dbReference>
<protein>
    <recommendedName>
        <fullName evidence="1">Polymerase/histidinol phosphatase N-terminal domain-containing protein</fullName>
    </recommendedName>
</protein>
<evidence type="ECO:0000313" key="3">
    <source>
        <dbReference type="Proteomes" id="UP000013167"/>
    </source>
</evidence>
<dbReference type="PANTHER" id="PTHR36928:SF1">
    <property type="entry name" value="PHOSPHATASE YCDX-RELATED"/>
    <property type="match status" value="1"/>
</dbReference>
<dbReference type="OrthoDB" id="9808747at2"/>
<name>N0E3H4_9MICO</name>
<dbReference type="SUPFAM" id="SSF89550">
    <property type="entry name" value="PHP domain-like"/>
    <property type="match status" value="1"/>
</dbReference>
<dbReference type="InterPro" id="IPR003141">
    <property type="entry name" value="Pol/His_phosphatase_N"/>
</dbReference>
<dbReference type="Pfam" id="PF14716">
    <property type="entry name" value="HHH_8"/>
    <property type="match status" value="1"/>
</dbReference>
<dbReference type="GO" id="GO:0008270">
    <property type="term" value="F:zinc ion binding"/>
    <property type="evidence" value="ECO:0007669"/>
    <property type="project" value="TreeGrafter"/>
</dbReference>
<dbReference type="InterPro" id="IPR027421">
    <property type="entry name" value="DNA_pol_lamdba_lyase_dom_sf"/>
</dbReference>
<gene>
    <name evidence="2" type="ORF">BN10_1690002</name>
</gene>
<dbReference type="RefSeq" id="WP_010852093.1">
    <property type="nucleotide sequence ID" value="NZ_HF570956.1"/>
</dbReference>
<evidence type="ECO:0000313" key="2">
    <source>
        <dbReference type="EMBL" id="CCH69444.1"/>
    </source>
</evidence>
<keyword evidence="3" id="KW-1185">Reference proteome</keyword>
<dbReference type="PIRSF" id="PIRSF036978">
    <property type="entry name" value="UCP036978_PHPhdr"/>
    <property type="match status" value="1"/>
</dbReference>
<dbReference type="HOGENOM" id="CLU_069822_0_0_11"/>
<dbReference type="InterPro" id="IPR004013">
    <property type="entry name" value="PHP_dom"/>
</dbReference>
<dbReference type="Gene3D" id="3.20.20.140">
    <property type="entry name" value="Metal-dependent hydrolases"/>
    <property type="match status" value="1"/>
</dbReference>
<dbReference type="GO" id="GO:0042578">
    <property type="term" value="F:phosphoric ester hydrolase activity"/>
    <property type="evidence" value="ECO:0007669"/>
    <property type="project" value="TreeGrafter"/>
</dbReference>
<accession>N0E3H4</accession>
<dbReference type="InterPro" id="IPR017078">
    <property type="entry name" value="UCP036978_PHPhdr"/>
</dbReference>
<dbReference type="AlphaFoldDB" id="N0E3H4"/>
<dbReference type="SMART" id="SM00481">
    <property type="entry name" value="POLIIIAc"/>
    <property type="match status" value="1"/>
</dbReference>
<dbReference type="EMBL" id="CAIZ01000078">
    <property type="protein sequence ID" value="CCH69444.1"/>
    <property type="molecule type" value="Genomic_DNA"/>
</dbReference>
<dbReference type="InterPro" id="IPR016195">
    <property type="entry name" value="Pol/histidinol_Pase-like"/>
</dbReference>
<dbReference type="Pfam" id="PF02811">
    <property type="entry name" value="PHP"/>
    <property type="match status" value="1"/>
</dbReference>